<gene>
    <name evidence="2" type="ORF">GGQ55_002330</name>
</gene>
<dbReference type="Pfam" id="PF06259">
    <property type="entry name" value="Abhydrolase_8"/>
    <property type="match status" value="1"/>
</dbReference>
<dbReference type="Proteomes" id="UP000541969">
    <property type="component" value="Unassembled WGS sequence"/>
</dbReference>
<dbReference type="Gene3D" id="3.40.50.1820">
    <property type="entry name" value="alpha/beta hydrolase"/>
    <property type="match status" value="1"/>
</dbReference>
<organism evidence="2 3">
    <name type="scientific">Petropleomorpha daqingensis</name>
    <dbReference type="NCBI Taxonomy" id="2026353"/>
    <lineage>
        <taxon>Bacteria</taxon>
        <taxon>Bacillati</taxon>
        <taxon>Actinomycetota</taxon>
        <taxon>Actinomycetes</taxon>
        <taxon>Geodermatophilales</taxon>
        <taxon>Geodermatophilaceae</taxon>
        <taxon>Petropleomorpha</taxon>
    </lineage>
</organism>
<evidence type="ECO:0000259" key="1">
    <source>
        <dbReference type="Pfam" id="PF06259"/>
    </source>
</evidence>
<keyword evidence="3" id="KW-1185">Reference proteome</keyword>
<dbReference type="InterPro" id="IPR029058">
    <property type="entry name" value="AB_hydrolase_fold"/>
</dbReference>
<comment type="caution">
    <text evidence="2">The sequence shown here is derived from an EMBL/GenBank/DDBJ whole genome shotgun (WGS) entry which is preliminary data.</text>
</comment>
<dbReference type="InterPro" id="IPR010427">
    <property type="entry name" value="DUF1023"/>
</dbReference>
<feature type="domain" description="DUF1023" evidence="1">
    <location>
        <begin position="254"/>
        <end position="416"/>
    </location>
</feature>
<sequence length="465" mass="46967">MTVLLPAIAGWDPPLLRGAVGTLDLVTDRLTVWRTRVEAVGRALEAAQCWSGPAATEAARAVLDLSDTVVAGTAGLRGALGEFSRMVGAAAEAQEAAAAALAAGIEAGAAPQVEALTDRALTSAAVVAEAATAAGRALQPVPDRASPIDLIGVPWRAPETEVLLGRPPGEVAGWWASLPAAEQRQLIATRPDVVGDLDGVPAWARDRANRLVLEAALATPGTSGEETARAVAAEIHRQEAAGRRVQLWTLDLADGLAAVAVGDLDTADAVAVLVPGIFTTPEDDLAAQVGNAADVADRAGAAAPGLAVAALAWIGYGTPQGPLSIITRRDARSGGAALVGALDGLAAARSALGGPAPRTTVVAHSYGAVVLDEAAARPGRLAADAVVLLGSPGGAADAAALEAPEVYDAFSPSDPISWAHWFGPNPWAAQFGATELPTDLDTLHSQYFDPGRPTLGAIAHVVAGR</sequence>
<reference evidence="2 3" key="1">
    <citation type="submission" date="2020-07" db="EMBL/GenBank/DDBJ databases">
        <title>Sequencing the genomes of 1000 actinobacteria strains.</title>
        <authorList>
            <person name="Klenk H.-P."/>
        </authorList>
    </citation>
    <scope>NUCLEOTIDE SEQUENCE [LARGE SCALE GENOMIC DNA]</scope>
    <source>
        <strain evidence="2 3">DSM 104001</strain>
    </source>
</reference>
<dbReference type="EMBL" id="JACBZT010000001">
    <property type="protein sequence ID" value="NYJ06052.1"/>
    <property type="molecule type" value="Genomic_DNA"/>
</dbReference>
<name>A0A853CHM2_9ACTN</name>
<protein>
    <recommendedName>
        <fullName evidence="1">DUF1023 domain-containing protein</fullName>
    </recommendedName>
</protein>
<evidence type="ECO:0000313" key="2">
    <source>
        <dbReference type="EMBL" id="NYJ06052.1"/>
    </source>
</evidence>
<dbReference type="AlphaFoldDB" id="A0A853CHM2"/>
<proteinExistence type="predicted"/>
<dbReference type="RefSeq" id="WP_179716906.1">
    <property type="nucleotide sequence ID" value="NZ_JACBZT010000001.1"/>
</dbReference>
<evidence type="ECO:0000313" key="3">
    <source>
        <dbReference type="Proteomes" id="UP000541969"/>
    </source>
</evidence>
<accession>A0A853CHM2</accession>
<dbReference type="SUPFAM" id="SSF53474">
    <property type="entry name" value="alpha/beta-Hydrolases"/>
    <property type="match status" value="1"/>
</dbReference>